<gene>
    <name evidence="2" type="ordered locus">Mthe_1562</name>
</gene>
<dbReference type="Gene3D" id="3.30.70.1890">
    <property type="match status" value="1"/>
</dbReference>
<feature type="domain" description="CRISPR-associated protein Cas6 C-terminal" evidence="1">
    <location>
        <begin position="179"/>
        <end position="309"/>
    </location>
</feature>
<organism evidence="2 3">
    <name type="scientific">Methanothrix thermoacetophila (strain DSM 6194 / JCM 14653 / NBRC 101360 / PT)</name>
    <name type="common">Methanosaeta thermophila</name>
    <dbReference type="NCBI Taxonomy" id="349307"/>
    <lineage>
        <taxon>Archaea</taxon>
        <taxon>Methanobacteriati</taxon>
        <taxon>Methanobacteriota</taxon>
        <taxon>Stenosarchaea group</taxon>
        <taxon>Methanomicrobia</taxon>
        <taxon>Methanotrichales</taxon>
        <taxon>Methanotrichaceae</taxon>
        <taxon>Methanothrix</taxon>
    </lineage>
</organism>
<dbReference type="STRING" id="349307.Mthe_1562"/>
<name>A0B9F8_METTP</name>
<dbReference type="Pfam" id="PF10040">
    <property type="entry name" value="CRISPR_Cas6"/>
    <property type="match status" value="1"/>
</dbReference>
<dbReference type="InterPro" id="IPR045747">
    <property type="entry name" value="CRISPR-assoc_prot_Cas6_N_sf"/>
</dbReference>
<dbReference type="HOGENOM" id="CLU_975260_0_0_2"/>
<dbReference type="Proteomes" id="UP000000674">
    <property type="component" value="Chromosome"/>
</dbReference>
<reference evidence="2 3" key="1">
    <citation type="submission" date="2006-10" db="EMBL/GenBank/DDBJ databases">
        <title>Complete sequence of Methanosaeta thermophila PT.</title>
        <authorList>
            <consortium name="US DOE Joint Genome Institute"/>
            <person name="Copeland A."/>
            <person name="Lucas S."/>
            <person name="Lapidus A."/>
            <person name="Barry K."/>
            <person name="Detter J.C."/>
            <person name="Glavina del Rio T."/>
            <person name="Hammon N."/>
            <person name="Israni S."/>
            <person name="Pitluck S."/>
            <person name="Chain P."/>
            <person name="Malfatti S."/>
            <person name="Shin M."/>
            <person name="Vergez L."/>
            <person name="Schmutz J."/>
            <person name="Larimer F."/>
            <person name="Land M."/>
            <person name="Hauser L."/>
            <person name="Kyrpides N."/>
            <person name="Kim E."/>
            <person name="Smith K.S."/>
            <person name="Ingram-Smith C."/>
            <person name="Richardson P."/>
        </authorList>
    </citation>
    <scope>NUCLEOTIDE SEQUENCE [LARGE SCALE GENOMIC DNA]</scope>
    <source>
        <strain evidence="3">DSM 6194 / JCM 14653 / NBRC 101360 / PT</strain>
    </source>
</reference>
<dbReference type="EMBL" id="CP000477">
    <property type="protein sequence ID" value="ABK15332.1"/>
    <property type="molecule type" value="Genomic_DNA"/>
</dbReference>
<evidence type="ECO:0000313" key="3">
    <source>
        <dbReference type="Proteomes" id="UP000000674"/>
    </source>
</evidence>
<keyword evidence="3" id="KW-1185">Reference proteome</keyword>
<proteinExistence type="predicted"/>
<accession>A0B9F8</accession>
<dbReference type="KEGG" id="mtp:Mthe_1562"/>
<dbReference type="AlphaFoldDB" id="A0B9F8"/>
<evidence type="ECO:0000259" key="1">
    <source>
        <dbReference type="Pfam" id="PF10040"/>
    </source>
</evidence>
<evidence type="ECO:0000313" key="2">
    <source>
        <dbReference type="EMBL" id="ABK15332.1"/>
    </source>
</evidence>
<sequence>MLFCCNLWDLKPYDFKLKISMQLSTGLNPCTTDFSSMPHKITLIARPVDTFEVPSSEGYQLYSALLNIIRQEDKDVATHAHDSPLSNLSLSPLRGAFMPGDRPRHKKLDPACSYSMKIGIVDSRESELFSSIVRQLVLQERRLVLEKGELQVERVSTSASSFAELLSPSCDHEDPGVDIRFISPTCIQYRNSGVCEMFPHREAVFSSLLAKWNSSCPDGFKMDIERDEMARFIIERPVSYETHSAMVNTVFDRKKGHHRPILRPGFTGRCIYTFTDDAPDDVRNGILALSRFAEFSGIGSAVARGCGAVEVRICKSDKISTGPAR</sequence>
<dbReference type="CDD" id="cd21141">
    <property type="entry name" value="Cas6_III-like"/>
    <property type="match status" value="1"/>
</dbReference>
<protein>
    <submittedName>
        <fullName evidence="2">CRISPR-associated protein, Cas6 family</fullName>
    </submittedName>
</protein>
<dbReference type="Gene3D" id="3.30.70.1900">
    <property type="match status" value="1"/>
</dbReference>
<dbReference type="InterPro" id="IPR019267">
    <property type="entry name" value="CRISPR-assoc_Cas6_C"/>
</dbReference>